<feature type="compositionally biased region" description="Polar residues" evidence="5">
    <location>
        <begin position="120"/>
        <end position="131"/>
    </location>
</feature>
<keyword evidence="2" id="KW-0479">Metal-binding</keyword>
<dbReference type="AlphaFoldDB" id="A0A8J8TQQ7"/>
<evidence type="ECO:0000256" key="3">
    <source>
        <dbReference type="ARBA" id="ARBA00023004"/>
    </source>
</evidence>
<dbReference type="GO" id="GO:0051539">
    <property type="term" value="F:4 iron, 4 sulfur cluster binding"/>
    <property type="evidence" value="ECO:0007669"/>
    <property type="project" value="UniProtKB-KW"/>
</dbReference>
<feature type="region of interest" description="Disordered" evidence="5">
    <location>
        <begin position="390"/>
        <end position="413"/>
    </location>
</feature>
<keyword evidence="1" id="KW-0004">4Fe-4S</keyword>
<keyword evidence="4" id="KW-0411">Iron-sulfur</keyword>
<dbReference type="Pfam" id="PF16947">
    <property type="entry name" value="Ferredoxin_N"/>
    <property type="match status" value="1"/>
</dbReference>
<dbReference type="RefSeq" id="WP_148857754.1">
    <property type="nucleotide sequence ID" value="NZ_PHNJ01000004.1"/>
</dbReference>
<evidence type="ECO:0000256" key="1">
    <source>
        <dbReference type="ARBA" id="ARBA00022485"/>
    </source>
</evidence>
<proteinExistence type="predicted"/>
<accession>A0A8J8TQQ7</accession>
<feature type="compositionally biased region" description="Polar residues" evidence="5">
    <location>
        <begin position="1"/>
        <end position="16"/>
    </location>
</feature>
<sequence>MSSGSDPPRRSGTNGDETAGSGLEAGGDADAEAVGSEMPDLGDQWTVDDLDEDWERRAVEMLEDVDFDTELGVELSRDALRLAQGELTRAEFNEKHHDDVYEEFGVDERPTTEAGGIEYESSTRTATSSADGSPLPSVPETDSRPVPSRRGILKSAGAAAAVGMTAGLAGCLDGAAQSTTADATSGEDGNDVQLGMAIDMNHCIACLKCVEACKQENDTDRGTHWMHVFRYEEDEFGDVTEEYMPRPCQHCSEPSCTYVCPTQARHKRSKDGLVLTDYDTCIGCKYCEVACPYGVNFLGKGEPTDKSPGFTGSATDERGETVGGPPPTGVMGKCTFCVHRQDDSAQRGTTACEDDCPVDAIHFGDMNDPESDPRAYLRENDEESRFSLLDQQGTEPNVVYLGTEPTKDAEPVDGPYTYEDLDMETLAESQNGGDGE</sequence>
<evidence type="ECO:0000313" key="7">
    <source>
        <dbReference type="EMBL" id="TYL38753.1"/>
    </source>
</evidence>
<dbReference type="SUPFAM" id="SSF54862">
    <property type="entry name" value="4Fe-4S ferredoxins"/>
    <property type="match status" value="1"/>
</dbReference>
<keyword evidence="3" id="KW-0408">Iron</keyword>
<feature type="domain" description="4Fe-4S ferredoxin-type" evidence="6">
    <location>
        <begin position="272"/>
        <end position="301"/>
    </location>
</feature>
<dbReference type="CDD" id="cd10551">
    <property type="entry name" value="PsrB"/>
    <property type="match status" value="1"/>
</dbReference>
<dbReference type="Gene3D" id="3.30.70.20">
    <property type="match status" value="2"/>
</dbReference>
<evidence type="ECO:0000256" key="4">
    <source>
        <dbReference type="ARBA" id="ARBA00023014"/>
    </source>
</evidence>
<dbReference type="InterPro" id="IPR050954">
    <property type="entry name" value="ET_IronSulfur_Cluster-Binding"/>
</dbReference>
<dbReference type="InterPro" id="IPR017896">
    <property type="entry name" value="4Fe4S_Fe-S-bd"/>
</dbReference>
<dbReference type="PROSITE" id="PS51379">
    <property type="entry name" value="4FE4S_FER_2"/>
    <property type="match status" value="2"/>
</dbReference>
<dbReference type="InterPro" id="IPR017900">
    <property type="entry name" value="4Fe4S_Fe_S_CS"/>
</dbReference>
<feature type="region of interest" description="Disordered" evidence="5">
    <location>
        <begin position="99"/>
        <end position="149"/>
    </location>
</feature>
<dbReference type="OrthoDB" id="2837at2157"/>
<organism evidence="7 8">
    <name type="scientific">Natronococcus pandeyae</name>
    <dbReference type="NCBI Taxonomy" id="2055836"/>
    <lineage>
        <taxon>Archaea</taxon>
        <taxon>Methanobacteriati</taxon>
        <taxon>Methanobacteriota</taxon>
        <taxon>Stenosarchaea group</taxon>
        <taxon>Halobacteria</taxon>
        <taxon>Halobacteriales</taxon>
        <taxon>Natrialbaceae</taxon>
        <taxon>Natronococcus</taxon>
    </lineage>
</organism>
<dbReference type="PROSITE" id="PS00198">
    <property type="entry name" value="4FE4S_FER_1"/>
    <property type="match status" value="1"/>
</dbReference>
<feature type="domain" description="4Fe-4S ferredoxin-type" evidence="6">
    <location>
        <begin position="194"/>
        <end position="224"/>
    </location>
</feature>
<keyword evidence="8" id="KW-1185">Reference proteome</keyword>
<dbReference type="PANTHER" id="PTHR43177">
    <property type="entry name" value="PROTEIN NRFC"/>
    <property type="match status" value="1"/>
</dbReference>
<reference evidence="7" key="1">
    <citation type="submission" date="2017-11" db="EMBL/GenBank/DDBJ databases">
        <authorList>
            <person name="Kajale S.C."/>
            <person name="Sharma A."/>
        </authorList>
    </citation>
    <scope>NUCLEOTIDE SEQUENCE</scope>
    <source>
        <strain evidence="7">LS1_42</strain>
    </source>
</reference>
<comment type="caution">
    <text evidence="7">The sequence shown here is derived from an EMBL/GenBank/DDBJ whole genome shotgun (WGS) entry which is preliminary data.</text>
</comment>
<dbReference type="EMBL" id="PHNJ01000004">
    <property type="protein sequence ID" value="TYL38753.1"/>
    <property type="molecule type" value="Genomic_DNA"/>
</dbReference>
<name>A0A8J8TQQ7_9EURY</name>
<dbReference type="PANTHER" id="PTHR43177:SF3">
    <property type="entry name" value="PROTEIN NRFC HOMOLOG"/>
    <property type="match status" value="1"/>
</dbReference>
<gene>
    <name evidence="7" type="ORF">CV102_09555</name>
</gene>
<evidence type="ECO:0000259" key="6">
    <source>
        <dbReference type="PROSITE" id="PS51379"/>
    </source>
</evidence>
<dbReference type="Proteomes" id="UP000766904">
    <property type="component" value="Unassembled WGS sequence"/>
</dbReference>
<evidence type="ECO:0000313" key="8">
    <source>
        <dbReference type="Proteomes" id="UP000766904"/>
    </source>
</evidence>
<feature type="compositionally biased region" description="Low complexity" evidence="5">
    <location>
        <begin position="19"/>
        <end position="37"/>
    </location>
</feature>
<dbReference type="GO" id="GO:0016491">
    <property type="term" value="F:oxidoreductase activity"/>
    <property type="evidence" value="ECO:0007669"/>
    <property type="project" value="UniProtKB-ARBA"/>
</dbReference>
<evidence type="ECO:0000256" key="2">
    <source>
        <dbReference type="ARBA" id="ARBA00022723"/>
    </source>
</evidence>
<dbReference type="GO" id="GO:0046872">
    <property type="term" value="F:metal ion binding"/>
    <property type="evidence" value="ECO:0007669"/>
    <property type="project" value="UniProtKB-KW"/>
</dbReference>
<evidence type="ECO:0000256" key="5">
    <source>
        <dbReference type="SAM" id="MobiDB-lite"/>
    </source>
</evidence>
<dbReference type="Pfam" id="PF13247">
    <property type="entry name" value="Fer4_11"/>
    <property type="match status" value="1"/>
</dbReference>
<feature type="region of interest" description="Disordered" evidence="5">
    <location>
        <begin position="1"/>
        <end position="46"/>
    </location>
</feature>
<protein>
    <submittedName>
        <fullName evidence="7">4Fe-4S ferredoxin</fullName>
    </submittedName>
</protein>
<dbReference type="InterPro" id="IPR031604">
    <property type="entry name" value="Ferredoxin_N"/>
</dbReference>